<sequence>MMKFKVLLAGCLLALSLMPAAAETNQIRASKQYGLSYLPLMIMEDQKLVEKHAAALGLNDIQVSWVTLGGSNAMNDALLSGGLDFGAGGVPNLVTLWAKTRNTPTAIHGVAALNDMPVDLVSSNPNVKKLSDFSEKDKIAVTSVKISTQALLLQMACAKQFGEANFAKYDSLTVSMPHPEAMTALMSGGIGINAHFSSPPFQYTELADPKIHKVLNNYEILGGPATFNVIWATSKFRNENPKAYQAFFDALKESIDIINKDKKKAAETYKRMAHTQETVEFLLGILNDPLVTNTIEPHKTLPIAQFLAKVKRIPVAPTKWQDIWFPEIHGLKGS</sequence>
<keyword evidence="3" id="KW-1185">Reference proteome</keyword>
<comment type="caution">
    <text evidence="2">The sequence shown here is derived from an EMBL/GenBank/DDBJ whole genome shotgun (WGS) entry which is preliminary data.</text>
</comment>
<proteinExistence type="predicted"/>
<dbReference type="RefSeq" id="WP_082157038.1">
    <property type="nucleotide sequence ID" value="NZ_CCAZ020000001.1"/>
</dbReference>
<accession>A0A090MQW2</accession>
<keyword evidence="1" id="KW-0732">Signal</keyword>
<dbReference type="OrthoDB" id="6788250at2"/>
<protein>
    <submittedName>
        <fullName evidence="2">ABC transporter, substrate-binding protein, aliphatic sulfonates family</fullName>
    </submittedName>
</protein>
<dbReference type="EMBL" id="CCAZ020000001">
    <property type="protein sequence ID" value="CEG08632.1"/>
    <property type="molecule type" value="Genomic_DNA"/>
</dbReference>
<evidence type="ECO:0000313" key="2">
    <source>
        <dbReference type="EMBL" id="CEG08632.1"/>
    </source>
</evidence>
<feature type="signal peptide" evidence="1">
    <location>
        <begin position="1"/>
        <end position="22"/>
    </location>
</feature>
<dbReference type="Gene3D" id="3.40.190.10">
    <property type="entry name" value="Periplasmic binding protein-like II"/>
    <property type="match status" value="2"/>
</dbReference>
<dbReference type="SUPFAM" id="SSF53850">
    <property type="entry name" value="Periplasmic binding protein-like II"/>
    <property type="match status" value="1"/>
</dbReference>
<gene>
    <name evidence="2" type="ORF">BN961_02050</name>
</gene>
<name>A0A090MQW2_AFIFE</name>
<evidence type="ECO:0000313" key="3">
    <source>
        <dbReference type="Proteomes" id="UP000035762"/>
    </source>
</evidence>
<organism evidence="2 3">
    <name type="scientific">Afipia felis</name>
    <name type="common">Cat scratch disease bacillus</name>
    <dbReference type="NCBI Taxonomy" id="1035"/>
    <lineage>
        <taxon>Bacteria</taxon>
        <taxon>Pseudomonadati</taxon>
        <taxon>Pseudomonadota</taxon>
        <taxon>Alphaproteobacteria</taxon>
        <taxon>Hyphomicrobiales</taxon>
        <taxon>Nitrobacteraceae</taxon>
        <taxon>Afipia</taxon>
    </lineage>
</organism>
<dbReference type="STRING" id="1035.BN961_02050"/>
<dbReference type="Proteomes" id="UP000035762">
    <property type="component" value="Unassembled WGS sequence"/>
</dbReference>
<feature type="chain" id="PRO_5001859867" evidence="1">
    <location>
        <begin position="23"/>
        <end position="334"/>
    </location>
</feature>
<dbReference type="Pfam" id="PF13379">
    <property type="entry name" value="NMT1_2"/>
    <property type="match status" value="1"/>
</dbReference>
<dbReference type="PANTHER" id="PTHR30024:SF2">
    <property type="entry name" value="ABC TRANSPORTER SUBSTRATE-BINDING PROTEIN"/>
    <property type="match status" value="1"/>
</dbReference>
<evidence type="ECO:0000256" key="1">
    <source>
        <dbReference type="SAM" id="SignalP"/>
    </source>
</evidence>
<dbReference type="PANTHER" id="PTHR30024">
    <property type="entry name" value="ALIPHATIC SULFONATES-BINDING PROTEIN-RELATED"/>
    <property type="match status" value="1"/>
</dbReference>
<reference evidence="2 3" key="1">
    <citation type="journal article" date="2014" name="Genome Announc.">
        <title>Genome Sequence of Afipia felis Strain 76713, Isolated in Hospital Water Using an Amoeba Co-Culture Procedure.</title>
        <authorList>
            <person name="Benamar S."/>
            <person name="La Scola B."/>
            <person name="Croce O."/>
        </authorList>
    </citation>
    <scope>NUCLEOTIDE SEQUENCE [LARGE SCALE GENOMIC DNA]</scope>
    <source>
        <strain evidence="2 3">76713</strain>
    </source>
</reference>
<dbReference type="AlphaFoldDB" id="A0A090MQW2"/>